<evidence type="ECO:0000256" key="6">
    <source>
        <dbReference type="ARBA" id="ARBA00048868"/>
    </source>
</evidence>
<evidence type="ECO:0000256" key="7">
    <source>
        <dbReference type="RuleBase" id="RU361171"/>
    </source>
</evidence>
<dbReference type="NCBIfam" id="TIGR01788">
    <property type="entry name" value="Glu-decarb-GAD"/>
    <property type="match status" value="1"/>
</dbReference>
<dbReference type="Gene3D" id="3.90.1150.160">
    <property type="match status" value="1"/>
</dbReference>
<gene>
    <name evidence="9" type="ORF">VTJ49DRAFT_5530</name>
</gene>
<organism evidence="9 10">
    <name type="scientific">Humicola insolens</name>
    <name type="common">Soft-rot fungus</name>
    <dbReference type="NCBI Taxonomy" id="85995"/>
    <lineage>
        <taxon>Eukaryota</taxon>
        <taxon>Fungi</taxon>
        <taxon>Dikarya</taxon>
        <taxon>Ascomycota</taxon>
        <taxon>Pezizomycotina</taxon>
        <taxon>Sordariomycetes</taxon>
        <taxon>Sordariomycetidae</taxon>
        <taxon>Sordariales</taxon>
        <taxon>Chaetomiaceae</taxon>
        <taxon>Mycothermus</taxon>
    </lineage>
</organism>
<dbReference type="PANTHER" id="PTHR43321:SF3">
    <property type="entry name" value="GLUTAMATE DECARBOXYLASE"/>
    <property type="match status" value="1"/>
</dbReference>
<evidence type="ECO:0000313" key="9">
    <source>
        <dbReference type="EMBL" id="KAL1836144.1"/>
    </source>
</evidence>
<dbReference type="Gene3D" id="3.40.640.10">
    <property type="entry name" value="Type I PLP-dependent aspartate aminotransferase-like (Major domain)"/>
    <property type="match status" value="1"/>
</dbReference>
<protein>
    <recommendedName>
        <fullName evidence="3 7">Glutamate decarboxylase</fullName>
        <ecNumber evidence="3 7">4.1.1.15</ecNumber>
    </recommendedName>
</protein>
<dbReference type="Proteomes" id="UP001583172">
    <property type="component" value="Unassembled WGS sequence"/>
</dbReference>
<dbReference type="EMBL" id="JAZGSY010000458">
    <property type="protein sequence ID" value="KAL1836144.1"/>
    <property type="molecule type" value="Genomic_DNA"/>
</dbReference>
<feature type="region of interest" description="Disordered" evidence="8">
    <location>
        <begin position="592"/>
        <end position="621"/>
    </location>
</feature>
<dbReference type="InterPro" id="IPR010107">
    <property type="entry name" value="Glutamate_decarboxylase"/>
</dbReference>
<feature type="compositionally biased region" description="Acidic residues" evidence="8">
    <location>
        <begin position="605"/>
        <end position="616"/>
    </location>
</feature>
<dbReference type="InterPro" id="IPR002129">
    <property type="entry name" value="PyrdxlP-dep_de-COase"/>
</dbReference>
<dbReference type="SUPFAM" id="SSF51182">
    <property type="entry name" value="RmlC-like cupins"/>
    <property type="match status" value="1"/>
</dbReference>
<keyword evidence="7" id="KW-0210">Decarboxylase</keyword>
<evidence type="ECO:0000256" key="1">
    <source>
        <dbReference type="ARBA" id="ARBA00001933"/>
    </source>
</evidence>
<keyword evidence="10" id="KW-1185">Reference proteome</keyword>
<dbReference type="Gene3D" id="2.60.120.10">
    <property type="entry name" value="Jelly Rolls"/>
    <property type="match status" value="1"/>
</dbReference>
<evidence type="ECO:0000256" key="4">
    <source>
        <dbReference type="ARBA" id="ARBA00022898"/>
    </source>
</evidence>
<proteinExistence type="inferred from homology"/>
<dbReference type="Gene3D" id="4.10.280.50">
    <property type="match status" value="1"/>
</dbReference>
<accession>A0ABR3V2Y5</accession>
<keyword evidence="4 7" id="KW-0663">Pyridoxal phosphate</keyword>
<comment type="caution">
    <text evidence="9">The sequence shown here is derived from an EMBL/GenBank/DDBJ whole genome shotgun (WGS) entry which is preliminary data.</text>
</comment>
<dbReference type="InterPro" id="IPR015424">
    <property type="entry name" value="PyrdxlP-dep_Trfase"/>
</dbReference>
<evidence type="ECO:0000256" key="2">
    <source>
        <dbReference type="ARBA" id="ARBA00009533"/>
    </source>
</evidence>
<evidence type="ECO:0000256" key="8">
    <source>
        <dbReference type="SAM" id="MobiDB-lite"/>
    </source>
</evidence>
<name>A0ABR3V2Y5_HUMIN</name>
<dbReference type="EC" id="4.1.1.15" evidence="3 7"/>
<dbReference type="SUPFAM" id="SSF53383">
    <property type="entry name" value="PLP-dependent transferases"/>
    <property type="match status" value="1"/>
</dbReference>
<evidence type="ECO:0000256" key="5">
    <source>
        <dbReference type="ARBA" id="ARBA00023239"/>
    </source>
</evidence>
<dbReference type="Pfam" id="PF00282">
    <property type="entry name" value="Pyridoxal_deC"/>
    <property type="match status" value="1"/>
</dbReference>
<dbReference type="PANTHER" id="PTHR43321">
    <property type="entry name" value="GLUTAMATE DECARBOXYLASE"/>
    <property type="match status" value="1"/>
</dbReference>
<comment type="similarity">
    <text evidence="2 7">Belongs to the group II decarboxylase family.</text>
</comment>
<evidence type="ECO:0000313" key="10">
    <source>
        <dbReference type="Proteomes" id="UP001583172"/>
    </source>
</evidence>
<evidence type="ECO:0000256" key="3">
    <source>
        <dbReference type="ARBA" id="ARBA00012421"/>
    </source>
</evidence>
<reference evidence="9 10" key="1">
    <citation type="journal article" date="2024" name="Commun. Biol.">
        <title>Comparative genomic analysis of thermophilic fungi reveals convergent evolutionary adaptations and gene losses.</title>
        <authorList>
            <person name="Steindorff A.S."/>
            <person name="Aguilar-Pontes M.V."/>
            <person name="Robinson A.J."/>
            <person name="Andreopoulos B."/>
            <person name="LaButti K."/>
            <person name="Kuo A."/>
            <person name="Mondo S."/>
            <person name="Riley R."/>
            <person name="Otillar R."/>
            <person name="Haridas S."/>
            <person name="Lipzen A."/>
            <person name="Grimwood J."/>
            <person name="Schmutz J."/>
            <person name="Clum A."/>
            <person name="Reid I.D."/>
            <person name="Moisan M.C."/>
            <person name="Butler G."/>
            <person name="Nguyen T.T.M."/>
            <person name="Dewar K."/>
            <person name="Conant G."/>
            <person name="Drula E."/>
            <person name="Henrissat B."/>
            <person name="Hansel C."/>
            <person name="Singer S."/>
            <person name="Hutchinson M.I."/>
            <person name="de Vries R.P."/>
            <person name="Natvig D.O."/>
            <person name="Powell A.J."/>
            <person name="Tsang A."/>
            <person name="Grigoriev I.V."/>
        </authorList>
    </citation>
    <scope>NUCLEOTIDE SEQUENCE [LARGE SCALE GENOMIC DNA]</scope>
    <source>
        <strain evidence="9 10">CBS 620.91</strain>
    </source>
</reference>
<dbReference type="InterPro" id="IPR014710">
    <property type="entry name" value="RmlC-like_jellyroll"/>
</dbReference>
<dbReference type="InterPro" id="IPR015421">
    <property type="entry name" value="PyrdxlP-dep_Trfase_major"/>
</dbReference>
<comment type="catalytic activity">
    <reaction evidence="6 7">
        <text>L-glutamate + H(+) = 4-aminobutanoate + CO2</text>
        <dbReference type="Rhea" id="RHEA:17785"/>
        <dbReference type="ChEBI" id="CHEBI:15378"/>
        <dbReference type="ChEBI" id="CHEBI:16526"/>
        <dbReference type="ChEBI" id="CHEBI:29985"/>
        <dbReference type="ChEBI" id="CHEBI:59888"/>
        <dbReference type="EC" id="4.1.1.15"/>
    </reaction>
</comment>
<keyword evidence="5 7" id="KW-0456">Lyase</keyword>
<dbReference type="InterPro" id="IPR011051">
    <property type="entry name" value="RmlC_Cupin_sf"/>
</dbReference>
<comment type="cofactor">
    <cofactor evidence="1 7">
        <name>pyridoxal 5'-phosphate</name>
        <dbReference type="ChEBI" id="CHEBI:597326"/>
    </cofactor>
</comment>
<sequence length="674" mass="74746">MKRGDIQFTTAGTGVTHSEFNRGREWVHFLQIWAIPWKKGLPPRYARARFSDEGKRKGFVKLLSPLKGGVDATSAQEKAAEPTVPGTIAIHADFVMGAGIIEPGKKFEWVVGGQATEATKRKVYVHLPMTKGGRAKIRLDGREDDGVLSEGDGAFVDGVNAGDKLVVESVGDAEAEVVVLDTAWASSRRDRENIPMVPKTWVDPDEIVHHLQALHPRHAPSQVQGSAGSHLTAFSTLYASQRDIPKYRIPHDGAPADTVYEMLKDELDLDGRPNLNLASFVDTYLDDHAQRLMAENMPKNLADNDEYPAMLAISHRCVSILAHLWGVQKGEQAVGSPTVGSSEAVLLGGLAMKRRWQERRRAQGKDTLRPNILMGANAQVALLKFARYFDVEARVLPVSKESHYVLDPKRVRENVDENTIGVFVILGSTYTGHYEPVEEIGRVLDEMQKEKGIDVPIHVDAASGGFVAPFTHVGTAGRKWNFELPRVVSINTSGHKYGLVTPGLGWIVWRDQSFLSRDLVFQLDYLGGTEESYTLNFSRPGAHVVVQYYNLIHLGFSGYREVVENCLANARVLSQSLEATGWYTCVSGIHRRRDSDSGGDPSGNNEEDEDEDEDETSASYNPGLPVVSFRLSDAFRAKYPRVSQETISLLLRAREWIIPNYSLPPNENETEILR</sequence>